<dbReference type="OrthoDB" id="163438at2759"/>
<dbReference type="HOGENOM" id="CLU_000288_34_7_1"/>
<evidence type="ECO:0000313" key="8">
    <source>
        <dbReference type="Proteomes" id="UP000007115"/>
    </source>
</evidence>
<sequence>MPSFLKIKASIKRKWKGDSEASSAPAPTVENQDSALPHATTPSSVIAEIPPATLIAAQLIVPVIPSVPQPPNDEIQSPRPSAATNSADSLSDDNNDLWARAYVLAKKREEDLMGDYEKHIASLEGVPVATKSFSDPHDVGVYVKQLLEMRQKKQIQVSILGRDVAMREQIEKLAKFLIWSDSIVKSAVSAQPYAALAWSGVSLFLPLLISGTKYNDSMLKGFSSISDMQIFWKFCEETYFRPSDQNFYRNLKDLLVELYSFIIEYQARVICHLSKAQHSRAWQSMTGSDDWDEAIKSIEKRHDKCLSLVDKVHKEIIQDKMDDQLQEIQRLRIEILQEMKKDREDQKERELLGDLASMSGDYERYKNINPERVPRTCMWFLTDERFHNWRESKSGDLLWVSAGPGCGKSVLSKSLIDEGHLNPETTVTISSSTITVSESIICYFFFKDGGEGKMDNAHALCAILHQLFIHIPQLMARALASHKTYGQDLMQRTDELWRILVDCANLSPLPIICLLDALDECKENEGIGLINKLWDLYRHTNSATPMKLKFFITSRPYETLKMQFDRLTATSAYLHFDGDDKSGQIAQEINLVIDVKVHHITGGFSAEDRNKIAEKLKSMENRTYLWLYLTIEIIEKNIATYSRRPDMEEFLSKLPSTVSDAYEKILSRSQDGRKVEALLQIVLAAERPLTLNEANYALTLVLGDEFSSHEKLQENLWPQDRFKTTPGNLCGLFISIHDSKLSFIHQTAREFLLHPERSGAWKGRLNLSSSHGILSRACMNYLLMADALPETNVEKDFGKKFRAEFDKKYPFFIYASNSWLSHFYLQDAGSTDRNRKLARSLCRVSAPQTRNWINGSGKLGPNGDYWNKWPDFQLAIFFNLAAVVEYMMAHEHPNVN</sequence>
<evidence type="ECO:0000256" key="3">
    <source>
        <dbReference type="SAM" id="MobiDB-lite"/>
    </source>
</evidence>
<dbReference type="eggNOG" id="KOG4177">
    <property type="taxonomic scope" value="Eukaryota"/>
</dbReference>
<keyword evidence="2" id="KW-0175">Coiled coil</keyword>
<protein>
    <submittedName>
        <fullName evidence="7">Uncharacterized protein</fullName>
    </submittedName>
</protein>
<feature type="domain" description="NWD NACHT-NTPase N-terminal" evidence="4">
    <location>
        <begin position="96"/>
        <end position="302"/>
    </location>
</feature>
<proteinExistence type="predicted"/>
<dbReference type="RefSeq" id="XP_013959557.1">
    <property type="nucleotide sequence ID" value="XM_014104082.1"/>
</dbReference>
<gene>
    <name evidence="7" type="ORF">TRIVIDRAFT_144800</name>
</gene>
<dbReference type="InterPro" id="IPR027417">
    <property type="entry name" value="P-loop_NTPase"/>
</dbReference>
<feature type="domain" description="GPI inositol-deacylase winged helix" evidence="5">
    <location>
        <begin position="667"/>
        <end position="757"/>
    </location>
</feature>
<dbReference type="InParanoid" id="G9MIN0"/>
<dbReference type="EMBL" id="ABDF02000003">
    <property type="protein sequence ID" value="EHK25347.1"/>
    <property type="molecule type" value="Genomic_DNA"/>
</dbReference>
<evidence type="ECO:0000256" key="1">
    <source>
        <dbReference type="ARBA" id="ARBA00022737"/>
    </source>
</evidence>
<comment type="caution">
    <text evidence="7">The sequence shown here is derived from an EMBL/GenBank/DDBJ whole genome shotgun (WGS) entry which is preliminary data.</text>
</comment>
<evidence type="ECO:0000259" key="4">
    <source>
        <dbReference type="Pfam" id="PF17100"/>
    </source>
</evidence>
<dbReference type="Pfam" id="PF22939">
    <property type="entry name" value="WHD_GPIID"/>
    <property type="match status" value="1"/>
</dbReference>
<dbReference type="GeneID" id="25787916"/>
<organism evidence="7 8">
    <name type="scientific">Hypocrea virens (strain Gv29-8 / FGSC 10586)</name>
    <name type="common">Gliocladium virens</name>
    <name type="synonym">Trichoderma virens</name>
    <dbReference type="NCBI Taxonomy" id="413071"/>
    <lineage>
        <taxon>Eukaryota</taxon>
        <taxon>Fungi</taxon>
        <taxon>Dikarya</taxon>
        <taxon>Ascomycota</taxon>
        <taxon>Pezizomycotina</taxon>
        <taxon>Sordariomycetes</taxon>
        <taxon>Hypocreomycetidae</taxon>
        <taxon>Hypocreales</taxon>
        <taxon>Hypocreaceae</taxon>
        <taxon>Trichoderma</taxon>
    </lineage>
</organism>
<feature type="non-terminal residue" evidence="7">
    <location>
        <position position="896"/>
    </location>
</feature>
<dbReference type="PANTHER" id="PTHR10039">
    <property type="entry name" value="AMELOGENIN"/>
    <property type="match status" value="1"/>
</dbReference>
<name>G9MIN0_HYPVG</name>
<accession>G9MIN0</accession>
<keyword evidence="1" id="KW-0677">Repeat</keyword>
<evidence type="ECO:0000313" key="7">
    <source>
        <dbReference type="EMBL" id="EHK25347.1"/>
    </source>
</evidence>
<dbReference type="Gene3D" id="3.40.50.300">
    <property type="entry name" value="P-loop containing nucleotide triphosphate hydrolases"/>
    <property type="match status" value="1"/>
</dbReference>
<evidence type="ECO:0000256" key="2">
    <source>
        <dbReference type="SAM" id="Coils"/>
    </source>
</evidence>
<feature type="coiled-coil region" evidence="2">
    <location>
        <begin position="314"/>
        <end position="341"/>
    </location>
</feature>
<feature type="compositionally biased region" description="Polar residues" evidence="3">
    <location>
        <begin position="29"/>
        <end position="38"/>
    </location>
</feature>
<dbReference type="STRING" id="413071.G9MIN0"/>
<reference evidence="7 8" key="1">
    <citation type="journal article" date="2011" name="Genome Biol.">
        <title>Comparative genome sequence analysis underscores mycoparasitism as the ancestral life style of Trichoderma.</title>
        <authorList>
            <person name="Kubicek C.P."/>
            <person name="Herrera-Estrella A."/>
            <person name="Seidl-Seiboth V."/>
            <person name="Martinez D.A."/>
            <person name="Druzhinina I.S."/>
            <person name="Thon M."/>
            <person name="Zeilinger S."/>
            <person name="Casas-Flores S."/>
            <person name="Horwitz B.A."/>
            <person name="Mukherjee P.K."/>
            <person name="Mukherjee M."/>
            <person name="Kredics L."/>
            <person name="Alcaraz L.D."/>
            <person name="Aerts A."/>
            <person name="Antal Z."/>
            <person name="Atanasova L."/>
            <person name="Cervantes-Badillo M.G."/>
            <person name="Challacombe J."/>
            <person name="Chertkov O."/>
            <person name="McCluskey K."/>
            <person name="Coulpier F."/>
            <person name="Deshpande N."/>
            <person name="von Doehren H."/>
            <person name="Ebbole D.J."/>
            <person name="Esquivel-Naranjo E.U."/>
            <person name="Fekete E."/>
            <person name="Flipphi M."/>
            <person name="Glaser F."/>
            <person name="Gomez-Rodriguez E.Y."/>
            <person name="Gruber S."/>
            <person name="Han C."/>
            <person name="Henrissat B."/>
            <person name="Hermosa R."/>
            <person name="Hernandez-Onate M."/>
            <person name="Karaffa L."/>
            <person name="Kosti I."/>
            <person name="Le Crom S."/>
            <person name="Lindquist E."/>
            <person name="Lucas S."/>
            <person name="Luebeck M."/>
            <person name="Luebeck P.S."/>
            <person name="Margeot A."/>
            <person name="Metz B."/>
            <person name="Misra M."/>
            <person name="Nevalainen H."/>
            <person name="Omann M."/>
            <person name="Packer N."/>
            <person name="Perrone G."/>
            <person name="Uresti-Rivera E.E."/>
            <person name="Salamov A."/>
            <person name="Schmoll M."/>
            <person name="Seiboth B."/>
            <person name="Shapiro H."/>
            <person name="Sukno S."/>
            <person name="Tamayo-Ramos J.A."/>
            <person name="Tisch D."/>
            <person name="Wiest A."/>
            <person name="Wilkinson H.H."/>
            <person name="Zhang M."/>
            <person name="Coutinho P.M."/>
            <person name="Kenerley C.M."/>
            <person name="Monte E."/>
            <person name="Baker S.E."/>
            <person name="Grigoriev I.V."/>
        </authorList>
    </citation>
    <scope>NUCLEOTIDE SEQUENCE [LARGE SCALE GENOMIC DNA]</scope>
    <source>
        <strain evidence="8">Gv29-8 / FGSC 10586</strain>
    </source>
</reference>
<dbReference type="Pfam" id="PF17100">
    <property type="entry name" value="NACHT_N"/>
    <property type="match status" value="1"/>
</dbReference>
<dbReference type="AlphaFoldDB" id="G9MIN0"/>
<evidence type="ECO:0000259" key="5">
    <source>
        <dbReference type="Pfam" id="PF22939"/>
    </source>
</evidence>
<dbReference type="VEuPathDB" id="FungiDB:TRIVIDRAFT_144800"/>
<dbReference type="PANTHER" id="PTHR10039:SF17">
    <property type="entry name" value="FUNGAL STAND N-TERMINAL GOODBYE DOMAIN-CONTAINING PROTEIN-RELATED"/>
    <property type="match status" value="1"/>
</dbReference>
<dbReference type="InterPro" id="IPR056884">
    <property type="entry name" value="NPHP3-like_N"/>
</dbReference>
<dbReference type="InterPro" id="IPR031359">
    <property type="entry name" value="NACHT_N"/>
</dbReference>
<keyword evidence="8" id="KW-1185">Reference proteome</keyword>
<feature type="domain" description="Nephrocystin 3-like N-terminal" evidence="6">
    <location>
        <begin position="376"/>
        <end position="555"/>
    </location>
</feature>
<dbReference type="InterPro" id="IPR054471">
    <property type="entry name" value="GPIID_WHD"/>
</dbReference>
<dbReference type="Pfam" id="PF24883">
    <property type="entry name" value="NPHP3_N"/>
    <property type="match status" value="1"/>
</dbReference>
<evidence type="ECO:0000259" key="6">
    <source>
        <dbReference type="Pfam" id="PF24883"/>
    </source>
</evidence>
<feature type="region of interest" description="Disordered" evidence="3">
    <location>
        <begin position="68"/>
        <end position="90"/>
    </location>
</feature>
<feature type="region of interest" description="Disordered" evidence="3">
    <location>
        <begin position="13"/>
        <end position="38"/>
    </location>
</feature>
<dbReference type="Proteomes" id="UP000007115">
    <property type="component" value="Unassembled WGS sequence"/>
</dbReference>